<keyword evidence="4" id="KW-0793">Thylakoid</keyword>
<feature type="signal peptide" evidence="6">
    <location>
        <begin position="1"/>
        <end position="23"/>
    </location>
</feature>
<gene>
    <name evidence="8" type="primary">apcE</name>
    <name evidence="8" type="ORF">MBHS_04367</name>
</gene>
<protein>
    <submittedName>
        <fullName evidence="8">Phycobiliprotein ApcE</fullName>
        <ecNumber evidence="8">4.-.-.-</ecNumber>
    </submittedName>
</protein>
<dbReference type="EMBL" id="FMSV02000549">
    <property type="protein sequence ID" value="SEH08475.1"/>
    <property type="molecule type" value="Genomic_DNA"/>
</dbReference>
<dbReference type="GO" id="GO:0016829">
    <property type="term" value="F:lyase activity"/>
    <property type="evidence" value="ECO:0007669"/>
    <property type="project" value="UniProtKB-KW"/>
</dbReference>
<sequence length="153" mass="17754">MYRHFVMYFCLIAMLCFSSQAHSIENRWPKNIAIKKVKNAYQLILGREADSTGLDIYSNKLVEGDITVREMVLILGTSKEFSKKFINKRTPNETIVLLYKKFLARNPESSSVINAKSSRMWEIGWKKIIKELIDSKEYIGKFGGNTVPRLRKK</sequence>
<dbReference type="EC" id="4.-.-.-" evidence="8"/>
<evidence type="ECO:0000256" key="6">
    <source>
        <dbReference type="SAM" id="SignalP"/>
    </source>
</evidence>
<dbReference type="InterPro" id="IPR001297">
    <property type="entry name" value="PBS_linker_dom"/>
</dbReference>
<dbReference type="GO" id="GO:0030089">
    <property type="term" value="C:phycobilisome"/>
    <property type="evidence" value="ECO:0007669"/>
    <property type="project" value="UniProtKB-KW"/>
</dbReference>
<keyword evidence="2" id="KW-0042">Antenna complex</keyword>
<keyword evidence="8" id="KW-0456">Lyase</keyword>
<evidence type="ECO:0000313" key="9">
    <source>
        <dbReference type="Proteomes" id="UP000236724"/>
    </source>
</evidence>
<keyword evidence="5" id="KW-0472">Membrane</keyword>
<dbReference type="PANTHER" id="PTHR34011">
    <property type="entry name" value="PHYCOBILISOME 32.1 KDA LINKER POLYPEPTIDE, PHYCOCYANIN-ASSOCIATED, ROD 2-RELATED"/>
    <property type="match status" value="1"/>
</dbReference>
<dbReference type="OrthoDB" id="420396at2"/>
<evidence type="ECO:0000313" key="8">
    <source>
        <dbReference type="EMBL" id="SEH08475.1"/>
    </source>
</evidence>
<feature type="domain" description="PBS-linker" evidence="7">
    <location>
        <begin position="1"/>
        <end position="153"/>
    </location>
</feature>
<dbReference type="InterPro" id="IPR038255">
    <property type="entry name" value="PBS_linker_sf"/>
</dbReference>
<evidence type="ECO:0000256" key="1">
    <source>
        <dbReference type="ARBA" id="ARBA00004370"/>
    </source>
</evidence>
<evidence type="ECO:0000256" key="4">
    <source>
        <dbReference type="ARBA" id="ARBA00023078"/>
    </source>
</evidence>
<keyword evidence="9" id="KW-1185">Reference proteome</keyword>
<evidence type="ECO:0000259" key="7">
    <source>
        <dbReference type="PROSITE" id="PS51445"/>
    </source>
</evidence>
<dbReference type="Gene3D" id="1.10.3130.20">
    <property type="entry name" value="Phycobilisome linker domain"/>
    <property type="match status" value="1"/>
</dbReference>
<dbReference type="Pfam" id="PF00427">
    <property type="entry name" value="PBS_linker_poly"/>
    <property type="match status" value="1"/>
</dbReference>
<dbReference type="PROSITE" id="PS51445">
    <property type="entry name" value="PBS_LINKER"/>
    <property type="match status" value="1"/>
</dbReference>
<organism evidence="8 9">
    <name type="scientific">Candidatus Venteria ishoeyi</name>
    <dbReference type="NCBI Taxonomy" id="1899563"/>
    <lineage>
        <taxon>Bacteria</taxon>
        <taxon>Pseudomonadati</taxon>
        <taxon>Pseudomonadota</taxon>
        <taxon>Gammaproteobacteria</taxon>
        <taxon>Thiotrichales</taxon>
        <taxon>Thiotrichaceae</taxon>
        <taxon>Venteria</taxon>
    </lineage>
</organism>
<keyword evidence="3" id="KW-0605">Phycobilisome</keyword>
<reference evidence="8 9" key="1">
    <citation type="submission" date="2016-10" db="EMBL/GenBank/DDBJ databases">
        <authorList>
            <person name="de Groot N.N."/>
        </authorList>
    </citation>
    <scope>NUCLEOTIDE SEQUENCE [LARGE SCALE GENOMIC DNA]</scope>
    <source>
        <strain evidence="8">MBHS1</strain>
    </source>
</reference>
<evidence type="ECO:0000256" key="5">
    <source>
        <dbReference type="ARBA" id="ARBA00023136"/>
    </source>
</evidence>
<dbReference type="Proteomes" id="UP000236724">
    <property type="component" value="Unassembled WGS sequence"/>
</dbReference>
<evidence type="ECO:0000256" key="3">
    <source>
        <dbReference type="ARBA" id="ARBA00022738"/>
    </source>
</evidence>
<dbReference type="RefSeq" id="WP_103922017.1">
    <property type="nucleotide sequence ID" value="NZ_FMSV02000549.1"/>
</dbReference>
<evidence type="ECO:0000256" key="2">
    <source>
        <dbReference type="ARBA" id="ARBA00022549"/>
    </source>
</evidence>
<name>A0A1H6FHF9_9GAMM</name>
<feature type="chain" id="PRO_5014990363" evidence="6">
    <location>
        <begin position="24"/>
        <end position="153"/>
    </location>
</feature>
<proteinExistence type="predicted"/>
<accession>A0A1H6FHF9</accession>
<dbReference type="GO" id="GO:0015979">
    <property type="term" value="P:photosynthesis"/>
    <property type="evidence" value="ECO:0007669"/>
    <property type="project" value="InterPro"/>
</dbReference>
<dbReference type="AlphaFoldDB" id="A0A1H6FHF9"/>
<comment type="subcellular location">
    <subcellularLocation>
        <location evidence="1">Membrane</location>
    </subcellularLocation>
</comment>
<keyword evidence="6" id="KW-0732">Signal</keyword>